<dbReference type="Pfam" id="PF00480">
    <property type="entry name" value="ROK"/>
    <property type="match status" value="1"/>
</dbReference>
<dbReference type="RefSeq" id="WP_073121683.1">
    <property type="nucleotide sequence ID" value="NZ_FRAA01000002.1"/>
</dbReference>
<keyword evidence="1" id="KW-0808">Transferase</keyword>
<dbReference type="EMBL" id="FRAA01000002">
    <property type="protein sequence ID" value="SHK03964.1"/>
    <property type="molecule type" value="Genomic_DNA"/>
</dbReference>
<dbReference type="SUPFAM" id="SSF53067">
    <property type="entry name" value="Actin-like ATPase domain"/>
    <property type="match status" value="1"/>
</dbReference>
<dbReference type="PANTHER" id="PTHR18964">
    <property type="entry name" value="ROK (REPRESSOR, ORF, KINASE) FAMILY"/>
    <property type="match status" value="1"/>
</dbReference>
<keyword evidence="2" id="KW-1185">Reference proteome</keyword>
<dbReference type="GO" id="GO:0004396">
    <property type="term" value="F:hexokinase activity"/>
    <property type="evidence" value="ECO:0007669"/>
    <property type="project" value="TreeGrafter"/>
</dbReference>
<name>A0A1M6P7P2_REIAG</name>
<evidence type="ECO:0000313" key="1">
    <source>
        <dbReference type="EMBL" id="SHK03964.1"/>
    </source>
</evidence>
<keyword evidence="1" id="KW-0418">Kinase</keyword>
<dbReference type="Gene3D" id="3.30.420.40">
    <property type="match status" value="2"/>
</dbReference>
<dbReference type="Proteomes" id="UP000184474">
    <property type="component" value="Unassembled WGS sequence"/>
</dbReference>
<dbReference type="AlphaFoldDB" id="A0A1M6P7P2"/>
<protein>
    <submittedName>
        <fullName evidence="1">Sugar kinase of the NBD/HSP70 family, may contain an N-terminal HTH domain</fullName>
    </submittedName>
</protein>
<dbReference type="PROSITE" id="PS01125">
    <property type="entry name" value="ROK"/>
    <property type="match status" value="1"/>
</dbReference>
<organism evidence="1 2">
    <name type="scientific">Reichenbachiella agariperforans</name>
    <dbReference type="NCBI Taxonomy" id="156994"/>
    <lineage>
        <taxon>Bacteria</taxon>
        <taxon>Pseudomonadati</taxon>
        <taxon>Bacteroidota</taxon>
        <taxon>Cytophagia</taxon>
        <taxon>Cytophagales</taxon>
        <taxon>Reichenbachiellaceae</taxon>
        <taxon>Reichenbachiella</taxon>
    </lineage>
</organism>
<dbReference type="STRING" id="156994.SAMN04488028_102581"/>
<dbReference type="InterPro" id="IPR049874">
    <property type="entry name" value="ROK_cs"/>
</dbReference>
<gene>
    <name evidence="1" type="ORF">SAMN04488028_102581</name>
</gene>
<reference evidence="2" key="1">
    <citation type="submission" date="2016-11" db="EMBL/GenBank/DDBJ databases">
        <authorList>
            <person name="Varghese N."/>
            <person name="Submissions S."/>
        </authorList>
    </citation>
    <scope>NUCLEOTIDE SEQUENCE [LARGE SCALE GENOMIC DNA]</scope>
    <source>
        <strain evidence="2">DSM 26134</strain>
    </source>
</reference>
<evidence type="ECO:0000313" key="2">
    <source>
        <dbReference type="Proteomes" id="UP000184474"/>
    </source>
</evidence>
<proteinExistence type="predicted"/>
<sequence length="296" mass="31393">MKLWGIDLGGTKIEGVILDSETKEVLYRERIPTEGAKGYPHVLNQVQKLVNILQDTSGLSPEKIGIGTPGSTDPSSGLLKNCNSVHLNGQPVHADLQKILGIPVNMANDANCFALAETQMGCVPDTAPDAQVVFGVIMGSGVGGGLVVNGQIINGANGIGGEWGHNFLHESGGPCYCGKTGCVETVIAGPHLERYYYEQCGKKLGLADIIQNRSSDPVAEQTYNRLIQYYGQAISTIINMIDPDVIVIGGGVGNIDALYTEGLESVKRHIFNTECHTKILKPKLGDSAGVFGAAYL</sequence>
<dbReference type="InterPro" id="IPR000600">
    <property type="entry name" value="ROK"/>
</dbReference>
<dbReference type="InterPro" id="IPR043129">
    <property type="entry name" value="ATPase_NBD"/>
</dbReference>
<dbReference type="PANTHER" id="PTHR18964:SF174">
    <property type="entry name" value="D-ALLOSE KINASE-RELATED"/>
    <property type="match status" value="1"/>
</dbReference>
<accession>A0A1M6P7P2</accession>